<evidence type="ECO:0000256" key="1">
    <source>
        <dbReference type="SAM" id="MobiDB-lite"/>
    </source>
</evidence>
<feature type="compositionally biased region" description="Basic and acidic residues" evidence="1">
    <location>
        <begin position="336"/>
        <end position="355"/>
    </location>
</feature>
<organism evidence="3">
    <name type="scientific">Aegilops tauschii</name>
    <name type="common">Tausch's goatgrass</name>
    <name type="synonym">Aegilops squarrosa</name>
    <dbReference type="NCBI Taxonomy" id="37682"/>
    <lineage>
        <taxon>Eukaryota</taxon>
        <taxon>Viridiplantae</taxon>
        <taxon>Streptophyta</taxon>
        <taxon>Embryophyta</taxon>
        <taxon>Tracheophyta</taxon>
        <taxon>Spermatophyta</taxon>
        <taxon>Magnoliopsida</taxon>
        <taxon>Liliopsida</taxon>
        <taxon>Poales</taxon>
        <taxon>Poaceae</taxon>
        <taxon>BOP clade</taxon>
        <taxon>Pooideae</taxon>
        <taxon>Triticodae</taxon>
        <taxon>Triticeae</taxon>
        <taxon>Triticinae</taxon>
        <taxon>Aegilops</taxon>
    </lineage>
</organism>
<evidence type="ECO:0000313" key="3">
    <source>
        <dbReference type="EnsemblPlants" id="EMT12892"/>
    </source>
</evidence>
<evidence type="ECO:0000259" key="2">
    <source>
        <dbReference type="Pfam" id="PF02721"/>
    </source>
</evidence>
<protein>
    <recommendedName>
        <fullName evidence="2">Replication protein A 70 kDa DNA-binding subunit B/D first OB fold domain-containing protein</fullName>
    </recommendedName>
</protein>
<dbReference type="InterPro" id="IPR003871">
    <property type="entry name" value="RFA1B/D_OB_1st"/>
</dbReference>
<reference evidence="3" key="1">
    <citation type="submission" date="2015-06" db="UniProtKB">
        <authorList>
            <consortium name="EnsemblPlants"/>
        </authorList>
    </citation>
    <scope>IDENTIFICATION</scope>
</reference>
<dbReference type="ExpressionAtlas" id="N1R256">
    <property type="expression patterns" value="baseline"/>
</dbReference>
<dbReference type="PANTHER" id="PTHR47165">
    <property type="entry name" value="OS03G0429900 PROTEIN"/>
    <property type="match status" value="1"/>
</dbReference>
<dbReference type="SUPFAM" id="SSF50249">
    <property type="entry name" value="Nucleic acid-binding proteins"/>
    <property type="match status" value="2"/>
</dbReference>
<dbReference type="CDD" id="cd04480">
    <property type="entry name" value="RPA1_DBD_A_like"/>
    <property type="match status" value="1"/>
</dbReference>
<name>N1R256_AEGTA</name>
<feature type="domain" description="Replication protein A 70 kDa DNA-binding subunit B/D first OB fold" evidence="2">
    <location>
        <begin position="3"/>
        <end position="103"/>
    </location>
</feature>
<dbReference type="AlphaFoldDB" id="N1R256"/>
<feature type="compositionally biased region" description="Basic and acidic residues" evidence="1">
    <location>
        <begin position="292"/>
        <end position="311"/>
    </location>
</feature>
<feature type="region of interest" description="Disordered" evidence="1">
    <location>
        <begin position="266"/>
        <end position="384"/>
    </location>
</feature>
<dbReference type="EnsemblPlants" id="EMT12892">
    <property type="protein sequence ID" value="EMT12892"/>
    <property type="gene ID" value="F775_20660"/>
</dbReference>
<dbReference type="Gene3D" id="2.40.50.140">
    <property type="entry name" value="Nucleic acid-binding proteins"/>
    <property type="match status" value="2"/>
</dbReference>
<accession>N1R256</accession>
<proteinExistence type="predicted"/>
<dbReference type="Pfam" id="PF02721">
    <property type="entry name" value="DUF223"/>
    <property type="match status" value="1"/>
</dbReference>
<dbReference type="InterPro" id="IPR012340">
    <property type="entry name" value="NA-bd_OB-fold"/>
</dbReference>
<dbReference type="PANTHER" id="PTHR47165:SF4">
    <property type="entry name" value="OS03G0429900 PROTEIN"/>
    <property type="match status" value="1"/>
</dbReference>
<sequence length="384" mass="44883">MAYDMLHEISNQKDSWKVKVRIIRLWDAINLNNNELISLDMILLDEEGTMIHGKVMKHMVNKFRPLIQEGLVYMIANFKVMSAMNFCPVESEKVLNFLHTTKIQGIKGIKKLILDYGVIRYCLQDDMVEEIEPEAHLQGTIQEQMLSNRRTLKEITEITYESEKQEKFYTTEAMIKSINTSDEWYYIGCCKCNKKVQKQGNHFYCPKCQKEPEKICPRLNDYNLKYGYHEYTVHRIFFIDSEKDTSVHHSNVEQEQADKLSVMKTIKQEPEDDEPTINRTKRGRRSSTTHVVHLDEEPKTEGSQEIMKSKSMEAGPKRKRAVTRKCAGIDSKQVNNHHEEESKQAGTQEHNDSRPRTRRSCANKELMNKDIQKCGVSRTQKSNR</sequence>